<evidence type="ECO:0000313" key="9">
    <source>
        <dbReference type="EMBL" id="KZT51673.1"/>
    </source>
</evidence>
<accession>A0A165CYC4</accession>
<evidence type="ECO:0000256" key="2">
    <source>
        <dbReference type="ARBA" id="ARBA00010790"/>
    </source>
</evidence>
<evidence type="ECO:0000256" key="6">
    <source>
        <dbReference type="SAM" id="MobiDB-lite"/>
    </source>
</evidence>
<dbReference type="PANTHER" id="PTHR11552:SF219">
    <property type="entry name" value="GLUCOSE-METHANOL-CHOLINE OXIDOREDUCTASE N-TERMINAL DOMAIN-CONTAINING PROTEIN"/>
    <property type="match status" value="1"/>
</dbReference>
<feature type="domain" description="Glucose-methanol-choline oxidoreductase N-terminal" evidence="8">
    <location>
        <begin position="341"/>
        <end position="355"/>
    </location>
</feature>
<keyword evidence="5" id="KW-0285">Flavoprotein</keyword>
<dbReference type="InterPro" id="IPR007867">
    <property type="entry name" value="GMC_OxRtase_C"/>
</dbReference>
<dbReference type="GO" id="GO:0050660">
    <property type="term" value="F:flavin adenine dinucleotide binding"/>
    <property type="evidence" value="ECO:0007669"/>
    <property type="project" value="InterPro"/>
</dbReference>
<organism evidence="9 10">
    <name type="scientific">Calocera cornea HHB12733</name>
    <dbReference type="NCBI Taxonomy" id="1353952"/>
    <lineage>
        <taxon>Eukaryota</taxon>
        <taxon>Fungi</taxon>
        <taxon>Dikarya</taxon>
        <taxon>Basidiomycota</taxon>
        <taxon>Agaricomycotina</taxon>
        <taxon>Dacrymycetes</taxon>
        <taxon>Dacrymycetales</taxon>
        <taxon>Dacrymycetaceae</taxon>
        <taxon>Calocera</taxon>
    </lineage>
</organism>
<dbReference type="EMBL" id="KV424096">
    <property type="protein sequence ID" value="KZT51673.1"/>
    <property type="molecule type" value="Genomic_DNA"/>
</dbReference>
<dbReference type="AlphaFoldDB" id="A0A165CYC4"/>
<evidence type="ECO:0000259" key="7">
    <source>
        <dbReference type="PROSITE" id="PS00623"/>
    </source>
</evidence>
<evidence type="ECO:0000313" key="10">
    <source>
        <dbReference type="Proteomes" id="UP000076842"/>
    </source>
</evidence>
<name>A0A165CYC4_9BASI</name>
<dbReference type="SUPFAM" id="SSF54373">
    <property type="entry name" value="FAD-linked reductases, C-terminal domain"/>
    <property type="match status" value="1"/>
</dbReference>
<dbReference type="Proteomes" id="UP000076842">
    <property type="component" value="Unassembled WGS sequence"/>
</dbReference>
<dbReference type="Pfam" id="PF05199">
    <property type="entry name" value="GMC_oxred_C"/>
    <property type="match status" value="1"/>
</dbReference>
<dbReference type="OrthoDB" id="269227at2759"/>
<dbReference type="PANTHER" id="PTHR11552">
    <property type="entry name" value="GLUCOSE-METHANOL-CHOLINE GMC OXIDOREDUCTASE"/>
    <property type="match status" value="1"/>
</dbReference>
<feature type="active site" description="Proton acceptor" evidence="3">
    <location>
        <position position="623"/>
    </location>
</feature>
<proteinExistence type="inferred from homology"/>
<protein>
    <submittedName>
        <fullName evidence="9">GMC oxidoreductase</fullName>
    </submittedName>
</protein>
<dbReference type="InterPro" id="IPR000172">
    <property type="entry name" value="GMC_OxRdtase_N"/>
</dbReference>
<dbReference type="PIRSF" id="PIRSF000137">
    <property type="entry name" value="Alcohol_oxidase"/>
    <property type="match status" value="1"/>
</dbReference>
<dbReference type="InterPro" id="IPR036188">
    <property type="entry name" value="FAD/NAD-bd_sf"/>
</dbReference>
<dbReference type="SUPFAM" id="SSF51905">
    <property type="entry name" value="FAD/NAD(P)-binding domain"/>
    <property type="match status" value="1"/>
</dbReference>
<dbReference type="InParanoid" id="A0A165CYC4"/>
<evidence type="ECO:0000256" key="4">
    <source>
        <dbReference type="PIRSR" id="PIRSR000137-2"/>
    </source>
</evidence>
<keyword evidence="4 5" id="KW-0274">FAD</keyword>
<feature type="compositionally biased region" description="Gly residues" evidence="6">
    <location>
        <begin position="26"/>
        <end position="37"/>
    </location>
</feature>
<dbReference type="Gene3D" id="3.50.50.60">
    <property type="entry name" value="FAD/NAD(P)-binding domain"/>
    <property type="match status" value="1"/>
</dbReference>
<evidence type="ECO:0000256" key="1">
    <source>
        <dbReference type="ARBA" id="ARBA00001974"/>
    </source>
</evidence>
<reference evidence="9 10" key="1">
    <citation type="journal article" date="2016" name="Mol. Biol. Evol.">
        <title>Comparative Genomics of Early-Diverging Mushroom-Forming Fungi Provides Insights into the Origins of Lignocellulose Decay Capabilities.</title>
        <authorList>
            <person name="Nagy L.G."/>
            <person name="Riley R."/>
            <person name="Tritt A."/>
            <person name="Adam C."/>
            <person name="Daum C."/>
            <person name="Floudas D."/>
            <person name="Sun H."/>
            <person name="Yadav J.S."/>
            <person name="Pangilinan J."/>
            <person name="Larsson K.H."/>
            <person name="Matsuura K."/>
            <person name="Barry K."/>
            <person name="Labutti K."/>
            <person name="Kuo R."/>
            <person name="Ohm R.A."/>
            <person name="Bhattacharya S.S."/>
            <person name="Shirouzu T."/>
            <person name="Yoshinaga Y."/>
            <person name="Martin F.M."/>
            <person name="Grigoriev I.V."/>
            <person name="Hibbett D.S."/>
        </authorList>
    </citation>
    <scope>NUCLEOTIDE SEQUENCE [LARGE SCALE GENOMIC DNA]</scope>
    <source>
        <strain evidence="9 10">HHB12733</strain>
    </source>
</reference>
<feature type="binding site" evidence="4">
    <location>
        <begin position="76"/>
        <end position="77"/>
    </location>
    <ligand>
        <name>FAD</name>
        <dbReference type="ChEBI" id="CHEBI:57692"/>
    </ligand>
</feature>
<feature type="binding site" evidence="4">
    <location>
        <position position="154"/>
    </location>
    <ligand>
        <name>FAD</name>
        <dbReference type="ChEBI" id="CHEBI:57692"/>
    </ligand>
</feature>
<dbReference type="InterPro" id="IPR012132">
    <property type="entry name" value="GMC_OxRdtase"/>
</dbReference>
<evidence type="ECO:0000256" key="3">
    <source>
        <dbReference type="PIRSR" id="PIRSR000137-1"/>
    </source>
</evidence>
<dbReference type="PROSITE" id="PS00623">
    <property type="entry name" value="GMC_OXRED_1"/>
    <property type="match status" value="1"/>
</dbReference>
<dbReference type="STRING" id="1353952.A0A165CYC4"/>
<gene>
    <name evidence="9" type="ORF">CALCODRAFT_442756</name>
</gene>
<comment type="cofactor">
    <cofactor evidence="1 4">
        <name>FAD</name>
        <dbReference type="ChEBI" id="CHEBI:57692"/>
    </cofactor>
</comment>
<sequence>MVVRPRRPRRGHIPGGEAAGRRGEAQGVGGGGGRCGPAWGGRRGGRVGLYHRWRCAVPPAHAWTCELTHTGGAGGTSGCVLASRLSETPSTRVLLLERGPVSDTFLSRVPLISTNFARANSPNYRWLPRAQEGMDVEGSHADMAMVSGKVLGGTSRINSMLYTRGEGEWEAMARKGRKGWSFADVYPYFLKSERALGSMSSRPGHGLSGRWQTRAYGHYLLPSYNPCVSAAQQVGLPYIKDLNDPARAPFGVGDVDVSIDSRGQRCSSYHAFLPAELARARRDRLKVCTETLARKIVFDHERGDKGPRAVGLVIEDEDEERASLAGRFVVRARREIVLCGGAVGSPQLLLLSGVGPRGQLKERGIKVVKDLPGVGEHLQDHFGAAVQYLTPLAHSFHALEHTLYALRDILRYVLFATGIFLAPIVQVSIFTKSSLISPVDGTCAAAYKLAHASALDPANVPDVEIMPIPAGLQVPPPPGEGGLSFLTVLATPFSRGSVRLASTDPRERPACDLGFFSDPRDWGVIARGLKLSLAIAAQMRRSGYALRDHCVLPMDAGEDEVRRFVKRQGRTTYHYSSTCRMAPEEGDGDGEGPGVVDDELRVHGVRGLRVADASIFPSILSVHLQAPCVMVGEKCADMIKKSWGELDGEGAL</sequence>
<feature type="region of interest" description="Disordered" evidence="6">
    <location>
        <begin position="1"/>
        <end position="37"/>
    </location>
</feature>
<feature type="binding site" evidence="4">
    <location>
        <position position="150"/>
    </location>
    <ligand>
        <name>FAD</name>
        <dbReference type="ChEBI" id="CHEBI:57692"/>
    </ligand>
</feature>
<dbReference type="GO" id="GO:0016614">
    <property type="term" value="F:oxidoreductase activity, acting on CH-OH group of donors"/>
    <property type="evidence" value="ECO:0007669"/>
    <property type="project" value="InterPro"/>
</dbReference>
<feature type="active site" description="Proton donor" evidence="3">
    <location>
        <position position="574"/>
    </location>
</feature>
<comment type="similarity">
    <text evidence="2 5">Belongs to the GMC oxidoreductase family.</text>
</comment>
<evidence type="ECO:0000256" key="5">
    <source>
        <dbReference type="RuleBase" id="RU003968"/>
    </source>
</evidence>
<feature type="compositionally biased region" description="Basic residues" evidence="6">
    <location>
        <begin position="1"/>
        <end position="12"/>
    </location>
</feature>
<dbReference type="Pfam" id="PF00732">
    <property type="entry name" value="GMC_oxred_N"/>
    <property type="match status" value="1"/>
</dbReference>
<feature type="domain" description="Glucose-methanol-choline oxidoreductase N-terminal" evidence="7">
    <location>
        <begin position="148"/>
        <end position="171"/>
    </location>
</feature>
<dbReference type="PROSITE" id="PS00624">
    <property type="entry name" value="GMC_OXRED_2"/>
    <property type="match status" value="1"/>
</dbReference>
<dbReference type="Gene3D" id="3.30.560.10">
    <property type="entry name" value="Glucose Oxidase, domain 3"/>
    <property type="match status" value="1"/>
</dbReference>
<keyword evidence="10" id="KW-1185">Reference proteome</keyword>
<evidence type="ECO:0000259" key="8">
    <source>
        <dbReference type="PROSITE" id="PS00624"/>
    </source>
</evidence>